<dbReference type="RefSeq" id="WP_034705279.1">
    <property type="nucleotide sequence ID" value="NZ_JPRO01000010.1"/>
</dbReference>
<dbReference type="AlphaFoldDB" id="A0A085ZED3"/>
<dbReference type="EMBL" id="JPRO01000010">
    <property type="protein sequence ID" value="KFF02797.1"/>
    <property type="molecule type" value="Genomic_DNA"/>
</dbReference>
<reference evidence="1 2" key="1">
    <citation type="submission" date="2014-07" db="EMBL/GenBank/DDBJ databases">
        <title>Genome of Chryseobacterium luteum DSM 18605.</title>
        <authorList>
            <person name="Stropko S.J."/>
            <person name="Pipes S.E."/>
            <person name="Newman J.D."/>
        </authorList>
    </citation>
    <scope>NUCLEOTIDE SEQUENCE [LARGE SCALE GENOMIC DNA]</scope>
    <source>
        <strain evidence="1 2">DSM 18605</strain>
    </source>
</reference>
<evidence type="ECO:0008006" key="3">
    <source>
        <dbReference type="Google" id="ProtNLM"/>
    </source>
</evidence>
<proteinExistence type="predicted"/>
<evidence type="ECO:0000313" key="1">
    <source>
        <dbReference type="EMBL" id="KFF02797.1"/>
    </source>
</evidence>
<comment type="caution">
    <text evidence="1">The sequence shown here is derived from an EMBL/GenBank/DDBJ whole genome shotgun (WGS) entry which is preliminary data.</text>
</comment>
<protein>
    <recommendedName>
        <fullName evidence="3">Lipoprotein</fullName>
    </recommendedName>
</protein>
<sequence>MRNSPLKLKNIDYILSAFVLSFFLSCNGENSQTKKNQSIIPEVREMKAHQAKVFLTYIDSIVKLPDTKFNDAGIRFLNKRFLSELPLGIHDSIKEGNRKDIFIQYYQNNETYLEVGSGIIFLIPETITDSLVVADFTDYFGHIKTEKPLIGITAQPLPVHIRVSSHREIKLTFKNNENRDQAGVTTVEVLNLNKERNE</sequence>
<name>A0A085ZED3_9FLAO</name>
<keyword evidence="2" id="KW-1185">Reference proteome</keyword>
<evidence type="ECO:0000313" key="2">
    <source>
        <dbReference type="Proteomes" id="UP000028703"/>
    </source>
</evidence>
<organism evidence="1 2">
    <name type="scientific">Chryseobacterium luteum</name>
    <dbReference type="NCBI Taxonomy" id="421531"/>
    <lineage>
        <taxon>Bacteria</taxon>
        <taxon>Pseudomonadati</taxon>
        <taxon>Bacteroidota</taxon>
        <taxon>Flavobacteriia</taxon>
        <taxon>Flavobacteriales</taxon>
        <taxon>Weeksellaceae</taxon>
        <taxon>Chryseobacterium group</taxon>
        <taxon>Chryseobacterium</taxon>
    </lineage>
</organism>
<dbReference type="eggNOG" id="ENOG50311KE">
    <property type="taxonomic scope" value="Bacteria"/>
</dbReference>
<dbReference type="Proteomes" id="UP000028703">
    <property type="component" value="Unassembled WGS sequence"/>
</dbReference>
<dbReference type="PROSITE" id="PS51257">
    <property type="entry name" value="PROKAR_LIPOPROTEIN"/>
    <property type="match status" value="1"/>
</dbReference>
<accession>A0A085ZED3</accession>
<gene>
    <name evidence="1" type="ORF">IX38_12565</name>
</gene>